<dbReference type="GO" id="GO:0042938">
    <property type="term" value="P:dipeptide transport"/>
    <property type="evidence" value="ECO:0007669"/>
    <property type="project" value="TreeGrafter"/>
</dbReference>
<dbReference type="RefSeq" id="WP_075869119.1">
    <property type="nucleotide sequence ID" value="NZ_LXYT01000001.1"/>
</dbReference>
<evidence type="ECO:0000313" key="10">
    <source>
        <dbReference type="EMBL" id="OLY43948.1"/>
    </source>
</evidence>
<dbReference type="Gene3D" id="3.90.76.10">
    <property type="entry name" value="Dipeptide-binding Protein, Domain 1"/>
    <property type="match status" value="1"/>
</dbReference>
<dbReference type="PANTHER" id="PTHR30290:SF32">
    <property type="entry name" value="GLUTATHIONE-BINDING PROTEIN GSIB"/>
    <property type="match status" value="1"/>
</dbReference>
<proteinExistence type="inferred from homology"/>
<dbReference type="CDD" id="cd08499">
    <property type="entry name" value="PBP2_Ylib_like"/>
    <property type="match status" value="1"/>
</dbReference>
<dbReference type="GO" id="GO:0043190">
    <property type="term" value="C:ATP-binding cassette (ABC) transporter complex"/>
    <property type="evidence" value="ECO:0007669"/>
    <property type="project" value="InterPro"/>
</dbReference>
<evidence type="ECO:0000256" key="6">
    <source>
        <dbReference type="ARBA" id="ARBA00022729"/>
    </source>
</evidence>
<protein>
    <recommendedName>
        <fullName evidence="4">Glutathione-binding protein GsiB</fullName>
    </recommendedName>
</protein>
<dbReference type="PROSITE" id="PS01040">
    <property type="entry name" value="SBP_BACTERIAL_5"/>
    <property type="match status" value="1"/>
</dbReference>
<reference evidence="10 11" key="1">
    <citation type="submission" date="2016-12" db="EMBL/GenBank/DDBJ databases">
        <title>Comparative genomics of Bartonella apis.</title>
        <authorList>
            <person name="Engel P."/>
        </authorList>
    </citation>
    <scope>NUCLEOTIDE SEQUENCE [LARGE SCALE GENOMIC DNA]</scope>
    <source>
        <strain evidence="10 11">PEB0149</strain>
    </source>
</reference>
<dbReference type="EMBL" id="LXYT01000001">
    <property type="protein sequence ID" value="OLY43948.1"/>
    <property type="molecule type" value="Genomic_DNA"/>
</dbReference>
<keyword evidence="5" id="KW-0813">Transport</keyword>
<comment type="caution">
    <text evidence="10">The sequence shown here is derived from an EMBL/GenBank/DDBJ whole genome shotgun (WGS) entry which is preliminary data.</text>
</comment>
<evidence type="ECO:0000256" key="5">
    <source>
        <dbReference type="ARBA" id="ARBA00022448"/>
    </source>
</evidence>
<dbReference type="InterPro" id="IPR039424">
    <property type="entry name" value="SBP_5"/>
</dbReference>
<evidence type="ECO:0000256" key="2">
    <source>
        <dbReference type="ARBA" id="ARBA00004418"/>
    </source>
</evidence>
<dbReference type="GO" id="GO:0030288">
    <property type="term" value="C:outer membrane-bounded periplasmic space"/>
    <property type="evidence" value="ECO:0007669"/>
    <property type="project" value="TreeGrafter"/>
</dbReference>
<dbReference type="SUPFAM" id="SSF53850">
    <property type="entry name" value="Periplasmic binding protein-like II"/>
    <property type="match status" value="1"/>
</dbReference>
<dbReference type="Pfam" id="PF00496">
    <property type="entry name" value="SBP_bac_5"/>
    <property type="match status" value="1"/>
</dbReference>
<keyword evidence="6 8" id="KW-0732">Signal</keyword>
<dbReference type="OrthoDB" id="9803988at2"/>
<comment type="similarity">
    <text evidence="3">Belongs to the bacterial solute-binding protein 5 family.</text>
</comment>
<dbReference type="InterPro" id="IPR023765">
    <property type="entry name" value="SBP_5_CS"/>
</dbReference>
<organism evidence="10 11">
    <name type="scientific">Bartonella apis</name>
    <dbReference type="NCBI Taxonomy" id="1686310"/>
    <lineage>
        <taxon>Bacteria</taxon>
        <taxon>Pseudomonadati</taxon>
        <taxon>Pseudomonadota</taxon>
        <taxon>Alphaproteobacteria</taxon>
        <taxon>Hyphomicrobiales</taxon>
        <taxon>Bartonellaceae</taxon>
        <taxon>Bartonella</taxon>
    </lineage>
</organism>
<dbReference type="Gene3D" id="3.10.105.10">
    <property type="entry name" value="Dipeptide-binding Protein, Domain 3"/>
    <property type="match status" value="1"/>
</dbReference>
<accession>A0A1R0FAJ5</accession>
<dbReference type="InterPro" id="IPR030678">
    <property type="entry name" value="Peptide/Ni-bd"/>
</dbReference>
<keyword evidence="11" id="KW-1185">Reference proteome</keyword>
<dbReference type="Gene3D" id="3.40.190.10">
    <property type="entry name" value="Periplasmic binding protein-like II"/>
    <property type="match status" value="1"/>
</dbReference>
<feature type="domain" description="Solute-binding protein family 5" evidence="9">
    <location>
        <begin position="68"/>
        <end position="423"/>
    </location>
</feature>
<comment type="function">
    <text evidence="1">Part of the ABC transporter complex GsiABCD involved in glutathione import. Binds glutathione.</text>
</comment>
<evidence type="ECO:0000256" key="8">
    <source>
        <dbReference type="SAM" id="SignalP"/>
    </source>
</evidence>
<evidence type="ECO:0000313" key="11">
    <source>
        <dbReference type="Proteomes" id="UP000187344"/>
    </source>
</evidence>
<evidence type="ECO:0000256" key="1">
    <source>
        <dbReference type="ARBA" id="ARBA00003489"/>
    </source>
</evidence>
<dbReference type="PANTHER" id="PTHR30290">
    <property type="entry name" value="PERIPLASMIC BINDING COMPONENT OF ABC TRANSPORTER"/>
    <property type="match status" value="1"/>
</dbReference>
<evidence type="ECO:0000256" key="4">
    <source>
        <dbReference type="ARBA" id="ARBA00017393"/>
    </source>
</evidence>
<comment type="subcellular location">
    <subcellularLocation>
        <location evidence="2">Periplasm</location>
    </subcellularLocation>
</comment>
<name>A0A1R0FAJ5_9HYPH</name>
<dbReference type="InterPro" id="IPR000914">
    <property type="entry name" value="SBP_5_dom"/>
</dbReference>
<dbReference type="PIRSF" id="PIRSF002741">
    <property type="entry name" value="MppA"/>
    <property type="match status" value="1"/>
</dbReference>
<dbReference type="Proteomes" id="UP000187344">
    <property type="component" value="Unassembled WGS sequence"/>
</dbReference>
<feature type="chain" id="PRO_5012164010" description="Glutathione-binding protein GsiB" evidence="8">
    <location>
        <begin position="24"/>
        <end position="510"/>
    </location>
</feature>
<dbReference type="AlphaFoldDB" id="A0A1R0FAJ5"/>
<keyword evidence="7" id="KW-0574">Periplasm</keyword>
<dbReference type="GO" id="GO:1904680">
    <property type="term" value="F:peptide transmembrane transporter activity"/>
    <property type="evidence" value="ECO:0007669"/>
    <property type="project" value="TreeGrafter"/>
</dbReference>
<evidence type="ECO:0000256" key="3">
    <source>
        <dbReference type="ARBA" id="ARBA00005695"/>
    </source>
</evidence>
<feature type="signal peptide" evidence="8">
    <location>
        <begin position="1"/>
        <end position="23"/>
    </location>
</feature>
<evidence type="ECO:0000256" key="7">
    <source>
        <dbReference type="ARBA" id="ARBA00022764"/>
    </source>
</evidence>
<evidence type="ECO:0000259" key="9">
    <source>
        <dbReference type="Pfam" id="PF00496"/>
    </source>
</evidence>
<gene>
    <name evidence="10" type="ORF">PEB0149_013900</name>
</gene>
<sequence length="510" mass="56810">MKLVKRYFAAGLVSVLAAMPVWAEAKPLAVGVEFNLTKLDPTNINDTLTMTSLRTVYQGLLGFDKDYKIIPLLAERYEASSDAKEFTFYLRKGVKFHDGTDFNAEAVKFNLDRLANPENKLSRRVLISMLDHVDIVDDYTVKIYLKEPYGALPSSLAHPGTMMISPAAIKKYGKDIDRHPVGTGPFKFKSWSGDIFEVTKNENYWGKVADVDGVVIRSVPESGARFAMLQAGELQFVPDFPSELVEVAKKIPTLDVTTAPSIYEFYTSMNVMKKPFDDIRVRKALNYAVNKEAFCKVVLNGYCEPATSSIPPLLRFYTNVGQYEYNPEKAKQLLADAGYANGFETEVFSRNSTAVIRAMQFLQQELAKVNVKVTVTPLEAGVEADRVWGAETPEKSDVQLLYSGWSASTGDADYGLRPLFASESFPPNLYNTSYYKNEKVDQALAEGIKTADDTKRAEAYKIVQQAVFEDAPWIFMGEKQNISVKTKKLSGVYMLPDGGFSVDGAKFTGE</sequence>